<keyword evidence="1" id="KW-0472">Membrane</keyword>
<evidence type="ECO:0000313" key="3">
    <source>
        <dbReference type="Proteomes" id="UP000612899"/>
    </source>
</evidence>
<feature type="transmembrane region" description="Helical" evidence="1">
    <location>
        <begin position="82"/>
        <end position="103"/>
    </location>
</feature>
<protein>
    <submittedName>
        <fullName evidence="2">Uncharacterized protein</fullName>
    </submittedName>
</protein>
<sequence length="105" mass="11913">MRDEPVLTDLRSASDEELYRRLFIHGLNAPSGGSPDYAYKSDIWEVVNKAIRSEIARRKAPPPDWWPDTRPAPRPPRVSRRAMVIAVIYLCLLAMILTAAARIGR</sequence>
<gene>
    <name evidence="2" type="ORF">Rhe02_44790</name>
</gene>
<dbReference type="Proteomes" id="UP000612899">
    <property type="component" value="Unassembled WGS sequence"/>
</dbReference>
<dbReference type="EMBL" id="BONY01000027">
    <property type="protein sequence ID" value="GIH06412.1"/>
    <property type="molecule type" value="Genomic_DNA"/>
</dbReference>
<proteinExistence type="predicted"/>
<comment type="caution">
    <text evidence="2">The sequence shown here is derived from an EMBL/GenBank/DDBJ whole genome shotgun (WGS) entry which is preliminary data.</text>
</comment>
<accession>A0A8J3QAX9</accession>
<keyword evidence="3" id="KW-1185">Reference proteome</keyword>
<name>A0A8J3QAX9_9ACTN</name>
<evidence type="ECO:0000313" key="2">
    <source>
        <dbReference type="EMBL" id="GIH06412.1"/>
    </source>
</evidence>
<organism evidence="2 3">
    <name type="scientific">Rhizocola hellebori</name>
    <dbReference type="NCBI Taxonomy" id="1392758"/>
    <lineage>
        <taxon>Bacteria</taxon>
        <taxon>Bacillati</taxon>
        <taxon>Actinomycetota</taxon>
        <taxon>Actinomycetes</taxon>
        <taxon>Micromonosporales</taxon>
        <taxon>Micromonosporaceae</taxon>
        <taxon>Rhizocola</taxon>
    </lineage>
</organism>
<evidence type="ECO:0000256" key="1">
    <source>
        <dbReference type="SAM" id="Phobius"/>
    </source>
</evidence>
<keyword evidence="1" id="KW-1133">Transmembrane helix</keyword>
<reference evidence="2" key="1">
    <citation type="submission" date="2021-01" db="EMBL/GenBank/DDBJ databases">
        <title>Whole genome shotgun sequence of Rhizocola hellebori NBRC 109834.</title>
        <authorList>
            <person name="Komaki H."/>
            <person name="Tamura T."/>
        </authorList>
    </citation>
    <scope>NUCLEOTIDE SEQUENCE</scope>
    <source>
        <strain evidence="2">NBRC 109834</strain>
    </source>
</reference>
<dbReference type="AlphaFoldDB" id="A0A8J3QAX9"/>
<keyword evidence="1" id="KW-0812">Transmembrane</keyword>
<dbReference type="RefSeq" id="WP_203910230.1">
    <property type="nucleotide sequence ID" value="NZ_BONY01000027.1"/>
</dbReference>